<dbReference type="Proteomes" id="UP001142317">
    <property type="component" value="Unassembled WGS sequence"/>
</dbReference>
<reference evidence="1" key="1">
    <citation type="journal article" date="2014" name="Int. J. Syst. Evol. Microbiol.">
        <title>Complete genome sequence of Corynebacterium casei LMG S-19264T (=DSM 44701T), isolated from a smear-ripened cheese.</title>
        <authorList>
            <consortium name="US DOE Joint Genome Institute (JGI-PGF)"/>
            <person name="Walter F."/>
            <person name="Albersmeier A."/>
            <person name="Kalinowski J."/>
            <person name="Ruckert C."/>
        </authorList>
    </citation>
    <scope>NUCLEOTIDE SEQUENCE</scope>
    <source>
        <strain evidence="1">VKM Ac-1447</strain>
    </source>
</reference>
<protein>
    <submittedName>
        <fullName evidence="1">Uncharacterized protein</fullName>
    </submittedName>
</protein>
<sequence length="115" mass="12199">MSRNDAVNAPRDRGPGPFVVTLVVDLPIAKPDALDVIAFVSDGAIENAGTADPRVGLGRGTWAEVQIPKFADPPPLAVDVWSEVSWDAAATEAARLADALRRVGWTVRSPRADEV</sequence>
<accession>A0A9W6HJF5</accession>
<reference evidence="1" key="2">
    <citation type="submission" date="2023-01" db="EMBL/GenBank/DDBJ databases">
        <authorList>
            <person name="Sun Q."/>
            <person name="Evtushenko L."/>
        </authorList>
    </citation>
    <scope>NUCLEOTIDE SEQUENCE</scope>
    <source>
        <strain evidence="1">VKM Ac-1447</strain>
    </source>
</reference>
<comment type="caution">
    <text evidence="1">The sequence shown here is derived from an EMBL/GenBank/DDBJ whole genome shotgun (WGS) entry which is preliminary data.</text>
</comment>
<proteinExistence type="predicted"/>
<name>A0A9W6HJF5_9MICO</name>
<gene>
    <name evidence="1" type="ORF">GCM10017586_26200</name>
</gene>
<keyword evidence="2" id="KW-1185">Reference proteome</keyword>
<evidence type="ECO:0000313" key="2">
    <source>
        <dbReference type="Proteomes" id="UP001142317"/>
    </source>
</evidence>
<dbReference type="AlphaFoldDB" id="A0A9W6HJF5"/>
<organism evidence="1 2">
    <name type="scientific">Microbacterium imperiale</name>
    <dbReference type="NCBI Taxonomy" id="33884"/>
    <lineage>
        <taxon>Bacteria</taxon>
        <taxon>Bacillati</taxon>
        <taxon>Actinomycetota</taxon>
        <taxon>Actinomycetes</taxon>
        <taxon>Micrococcales</taxon>
        <taxon>Microbacteriaceae</taxon>
        <taxon>Microbacterium</taxon>
    </lineage>
</organism>
<evidence type="ECO:0000313" key="1">
    <source>
        <dbReference type="EMBL" id="GLJ80937.1"/>
    </source>
</evidence>
<dbReference type="EMBL" id="BSEO01000014">
    <property type="protein sequence ID" value="GLJ80937.1"/>
    <property type="molecule type" value="Genomic_DNA"/>
</dbReference>